<reference evidence="13" key="1">
    <citation type="submission" date="2021-06" db="EMBL/GenBank/DDBJ databases">
        <authorList>
            <person name="Kallberg Y."/>
            <person name="Tangrot J."/>
            <person name="Rosling A."/>
        </authorList>
    </citation>
    <scope>NUCLEOTIDE SEQUENCE</scope>
    <source>
        <strain evidence="13">MT106</strain>
    </source>
</reference>
<dbReference type="GO" id="GO:0009383">
    <property type="term" value="F:rRNA (cytosine-C5-)-methyltransferase activity"/>
    <property type="evidence" value="ECO:0007669"/>
    <property type="project" value="TreeGrafter"/>
</dbReference>
<dbReference type="Proteomes" id="UP000789831">
    <property type="component" value="Unassembled WGS sequence"/>
</dbReference>
<evidence type="ECO:0000256" key="8">
    <source>
        <dbReference type="ARBA" id="ARBA00023242"/>
    </source>
</evidence>
<feature type="region of interest" description="Disordered" evidence="11">
    <location>
        <begin position="82"/>
        <end position="281"/>
    </location>
</feature>
<dbReference type="Pfam" id="PF01189">
    <property type="entry name" value="Methyltr_RsmB-F"/>
    <property type="match status" value="1"/>
</dbReference>
<dbReference type="InterPro" id="IPR018314">
    <property type="entry name" value="RsmB/NOL1/NOP2-like_CS"/>
</dbReference>
<keyword evidence="4 10" id="KW-0489">Methyltransferase</keyword>
<evidence type="ECO:0000256" key="6">
    <source>
        <dbReference type="ARBA" id="ARBA00022691"/>
    </source>
</evidence>
<feature type="compositionally biased region" description="Polar residues" evidence="11">
    <location>
        <begin position="216"/>
        <end position="240"/>
    </location>
</feature>
<dbReference type="FunFam" id="3.30.70.1170:FF:000001">
    <property type="entry name" value="Ribosomal RNA methyltransferase Nop2"/>
    <property type="match status" value="1"/>
</dbReference>
<dbReference type="OrthoDB" id="427002at2759"/>
<dbReference type="InterPro" id="IPR001678">
    <property type="entry name" value="MeTrfase_RsmB-F_NOP2_dom"/>
</dbReference>
<keyword evidence="6 10" id="KW-0949">S-adenosyl-L-methionine</keyword>
<feature type="binding site" evidence="10">
    <location>
        <position position="519"/>
    </location>
    <ligand>
        <name>S-adenosyl-L-methionine</name>
        <dbReference type="ChEBI" id="CHEBI:59789"/>
    </ligand>
</feature>
<dbReference type="GO" id="GO:0003723">
    <property type="term" value="F:RNA binding"/>
    <property type="evidence" value="ECO:0007669"/>
    <property type="project" value="UniProtKB-UniRule"/>
</dbReference>
<proteinExistence type="inferred from homology"/>
<evidence type="ECO:0000256" key="7">
    <source>
        <dbReference type="ARBA" id="ARBA00022884"/>
    </source>
</evidence>
<dbReference type="InterPro" id="IPR049560">
    <property type="entry name" value="MeTrfase_RsmB-F_NOP2_cat"/>
</dbReference>
<evidence type="ECO:0000313" key="14">
    <source>
        <dbReference type="Proteomes" id="UP000789831"/>
    </source>
</evidence>
<dbReference type="EMBL" id="CAJVPL010001936">
    <property type="protein sequence ID" value="CAG8593155.1"/>
    <property type="molecule type" value="Genomic_DNA"/>
</dbReference>
<sequence>MPHKKGKKSNKNTQSNNNKSKQNNLSIGESSKKSRDTAKNGNNYNSDKKLREKKLQALVGDYLDPLDISLDEYDSPFRIKAEDFLIPKNKLPKPVLSSSKEASFNNDKTKEKNKTRERDTKSLSKPDNKKVQSSPTSTATNVAETSGDSEALGSVKNSNKKHVEAAKLSRGAKNVNKQPVSKFSEDIGSETSKTLDVTKESNSASSMIKNNKLAASKSTNDATSNNRSETSKNLGDSTNTNNTEVSESVSANNNNNIREDTSSPPVKPSKSKEKAKKIETDEYTLENEETLTQLINIDDDRFKNSEGYDELLTNTLEEGKYVFPSNPEIKKEQMIAPDLQIVQQRIADAVRVLDDFKELGNQDRERTEYVDRLVKDIATYYGYSEFLAEKLFHLFPVSEALDFFEANEVPRPVTIRTNTLRTQRRDLAQKLIDQGVTLEPIEQWSKVGLTIFSSDKPLGATPEYLAGDYMIQSAASLLSVMALAPQKNEKILDMAAAPGGKSTYIAALMNNTGQIFSNDTNKERTKALTANIHRMGVKNTVVSNFDGREYPKVMNGFDRVLLDAPCSGTGIISKDALVKIKTDKDFMQLSQLQSQLIISAIDSVDAKSSTGGYIVYSTCSVTVEENEAVVNYALNKRPNVKLVPTEIDFGVEGFTKFCGKIFHSSMNLTKRFYPHMHNVDGFFVAKFKKFSNTIPKVEVDNEKSKGIQHQDILLEERNTAEMKMKCSKTKV</sequence>
<dbReference type="Pfam" id="PF22458">
    <property type="entry name" value="RsmF-B_ferredox"/>
    <property type="match status" value="1"/>
</dbReference>
<dbReference type="PROSITE" id="PS51686">
    <property type="entry name" value="SAM_MT_RSMB_NOP"/>
    <property type="match status" value="1"/>
</dbReference>
<feature type="compositionally biased region" description="Basic and acidic residues" evidence="11">
    <location>
        <begin position="270"/>
        <end position="280"/>
    </location>
</feature>
<keyword evidence="3" id="KW-0690">Ribosome biogenesis</keyword>
<keyword evidence="14" id="KW-1185">Reference proteome</keyword>
<evidence type="ECO:0000256" key="1">
    <source>
        <dbReference type="ARBA" id="ARBA00004604"/>
    </source>
</evidence>
<feature type="binding site" evidence="10">
    <location>
        <position position="546"/>
    </location>
    <ligand>
        <name>S-adenosyl-L-methionine</name>
        <dbReference type="ChEBI" id="CHEBI:59789"/>
    </ligand>
</feature>
<dbReference type="InterPro" id="IPR023273">
    <property type="entry name" value="RCMT_NOP2"/>
</dbReference>
<dbReference type="GO" id="GO:0070475">
    <property type="term" value="P:rRNA base methylation"/>
    <property type="evidence" value="ECO:0007669"/>
    <property type="project" value="TreeGrafter"/>
</dbReference>
<feature type="compositionally biased region" description="Polar residues" evidence="11">
    <location>
        <begin position="189"/>
        <end position="209"/>
    </location>
</feature>
<dbReference type="InterPro" id="IPR023267">
    <property type="entry name" value="RCMT"/>
</dbReference>
<dbReference type="PROSITE" id="PS01153">
    <property type="entry name" value="NOL1_NOP2_SUN"/>
    <property type="match status" value="1"/>
</dbReference>
<dbReference type="InterPro" id="IPR011023">
    <property type="entry name" value="Nop2p"/>
</dbReference>
<feature type="compositionally biased region" description="Polar residues" evidence="11">
    <location>
        <begin position="131"/>
        <end position="148"/>
    </location>
</feature>
<comment type="similarity">
    <text evidence="2 10">Belongs to the class I-like SAM-binding methyltransferase superfamily. RsmB/NOP family.</text>
</comment>
<evidence type="ECO:0000313" key="13">
    <source>
        <dbReference type="EMBL" id="CAG8593155.1"/>
    </source>
</evidence>
<comment type="caution">
    <text evidence="13">The sequence shown here is derived from an EMBL/GenBank/DDBJ whole genome shotgun (WGS) entry which is preliminary data.</text>
</comment>
<dbReference type="NCBIfam" id="TIGR00446">
    <property type="entry name" value="nop2p"/>
    <property type="match status" value="1"/>
</dbReference>
<accession>A0A9N9CBL0</accession>
<keyword evidence="5 10" id="KW-0808">Transferase</keyword>
<evidence type="ECO:0000256" key="4">
    <source>
        <dbReference type="ARBA" id="ARBA00022603"/>
    </source>
</evidence>
<dbReference type="PRINTS" id="PR02012">
    <property type="entry name" value="RCMTNOP2"/>
</dbReference>
<keyword evidence="8" id="KW-0539">Nucleus</keyword>
<dbReference type="GO" id="GO:0000470">
    <property type="term" value="P:maturation of LSU-rRNA"/>
    <property type="evidence" value="ECO:0007669"/>
    <property type="project" value="TreeGrafter"/>
</dbReference>
<feature type="binding site" evidence="10">
    <location>
        <position position="563"/>
    </location>
    <ligand>
        <name>S-adenosyl-L-methionine</name>
        <dbReference type="ChEBI" id="CHEBI:59789"/>
    </ligand>
</feature>
<dbReference type="GO" id="GO:0005730">
    <property type="term" value="C:nucleolus"/>
    <property type="evidence" value="ECO:0007669"/>
    <property type="project" value="UniProtKB-SubCell"/>
</dbReference>
<evidence type="ECO:0000256" key="9">
    <source>
        <dbReference type="ARBA" id="ARBA00082314"/>
    </source>
</evidence>
<evidence type="ECO:0000256" key="10">
    <source>
        <dbReference type="PROSITE-ProRule" id="PRU01023"/>
    </source>
</evidence>
<dbReference type="AlphaFoldDB" id="A0A9N9CBL0"/>
<dbReference type="InterPro" id="IPR029063">
    <property type="entry name" value="SAM-dependent_MTases_sf"/>
</dbReference>
<feature type="compositionally biased region" description="Low complexity" evidence="11">
    <location>
        <begin position="241"/>
        <end position="256"/>
    </location>
</feature>
<feature type="domain" description="SAM-dependent MTase RsmB/NOP-type" evidence="12">
    <location>
        <begin position="403"/>
        <end position="690"/>
    </location>
</feature>
<feature type="compositionally biased region" description="Low complexity" evidence="11">
    <location>
        <begin position="11"/>
        <end position="24"/>
    </location>
</feature>
<dbReference type="Gene3D" id="3.40.50.150">
    <property type="entry name" value="Vaccinia Virus protein VP39"/>
    <property type="match status" value="1"/>
</dbReference>
<gene>
    <name evidence="13" type="ORF">AGERDE_LOCUS8708</name>
</gene>
<feature type="active site" description="Nucleophile" evidence="10">
    <location>
        <position position="619"/>
    </location>
</feature>
<dbReference type="PANTHER" id="PTHR22807:SF30">
    <property type="entry name" value="28S RRNA (CYTOSINE(4447)-C(5))-METHYLTRANSFERASE-RELATED"/>
    <property type="match status" value="1"/>
</dbReference>
<evidence type="ECO:0000256" key="5">
    <source>
        <dbReference type="ARBA" id="ARBA00022679"/>
    </source>
</evidence>
<dbReference type="PRINTS" id="PR02008">
    <property type="entry name" value="RCMTFAMILY"/>
</dbReference>
<evidence type="ECO:0000256" key="3">
    <source>
        <dbReference type="ARBA" id="ARBA00022517"/>
    </source>
</evidence>
<evidence type="ECO:0000256" key="11">
    <source>
        <dbReference type="SAM" id="MobiDB-lite"/>
    </source>
</evidence>
<comment type="subcellular location">
    <subcellularLocation>
        <location evidence="1">Nucleus</location>
        <location evidence="1">Nucleolus</location>
    </subcellularLocation>
</comment>
<evidence type="ECO:0000259" key="12">
    <source>
        <dbReference type="PROSITE" id="PS51686"/>
    </source>
</evidence>
<feature type="binding site" evidence="10">
    <location>
        <begin position="495"/>
        <end position="501"/>
    </location>
    <ligand>
        <name>S-adenosyl-L-methionine</name>
        <dbReference type="ChEBI" id="CHEBI:59789"/>
    </ligand>
</feature>
<keyword evidence="7 10" id="KW-0694">RNA-binding</keyword>
<protein>
    <recommendedName>
        <fullName evidence="9">Nucleolar protein 2</fullName>
    </recommendedName>
</protein>
<dbReference type="Gene3D" id="3.30.70.1170">
    <property type="entry name" value="Sun protein, domain 3"/>
    <property type="match status" value="1"/>
</dbReference>
<dbReference type="InterPro" id="IPR054728">
    <property type="entry name" value="RsmB-like_ferredoxin"/>
</dbReference>
<feature type="region of interest" description="Disordered" evidence="11">
    <location>
        <begin position="1"/>
        <end position="51"/>
    </location>
</feature>
<name>A0A9N9CBL0_9GLOM</name>
<feature type="compositionally biased region" description="Basic residues" evidence="11">
    <location>
        <begin position="1"/>
        <end position="10"/>
    </location>
</feature>
<feature type="compositionally biased region" description="Polar residues" evidence="11">
    <location>
        <begin position="96"/>
        <end position="106"/>
    </location>
</feature>
<dbReference type="PANTHER" id="PTHR22807">
    <property type="entry name" value="NOP2 YEAST -RELATED NOL1/NOP2/FMU SUN DOMAIN-CONTAINING"/>
    <property type="match status" value="1"/>
</dbReference>
<feature type="compositionally biased region" description="Basic and acidic residues" evidence="11">
    <location>
        <begin position="107"/>
        <end position="130"/>
    </location>
</feature>
<dbReference type="SUPFAM" id="SSF53335">
    <property type="entry name" value="S-adenosyl-L-methionine-dependent methyltransferases"/>
    <property type="match status" value="1"/>
</dbReference>
<organism evidence="13 14">
    <name type="scientific">Ambispora gerdemannii</name>
    <dbReference type="NCBI Taxonomy" id="144530"/>
    <lineage>
        <taxon>Eukaryota</taxon>
        <taxon>Fungi</taxon>
        <taxon>Fungi incertae sedis</taxon>
        <taxon>Mucoromycota</taxon>
        <taxon>Glomeromycotina</taxon>
        <taxon>Glomeromycetes</taxon>
        <taxon>Archaeosporales</taxon>
        <taxon>Ambisporaceae</taxon>
        <taxon>Ambispora</taxon>
    </lineage>
</organism>
<evidence type="ECO:0000256" key="2">
    <source>
        <dbReference type="ARBA" id="ARBA00007494"/>
    </source>
</evidence>